<dbReference type="AlphaFoldDB" id="A0AAW2FX96"/>
<sequence>MVVEITLMGAGNRPPTKRSPTMCFVGATSLTLNLCSNVCLTTCAFTNARCSIFAKIFFRLTKLHCREENNKTDRAFTFNRKRAT</sequence>
<evidence type="ECO:0000313" key="1">
    <source>
        <dbReference type="EMBL" id="KAL0118557.1"/>
    </source>
</evidence>
<dbReference type="Proteomes" id="UP001430953">
    <property type="component" value="Unassembled WGS sequence"/>
</dbReference>
<keyword evidence="2" id="KW-1185">Reference proteome</keyword>
<proteinExistence type="predicted"/>
<organism evidence="1 2">
    <name type="scientific">Cardiocondyla obscurior</name>
    <dbReference type="NCBI Taxonomy" id="286306"/>
    <lineage>
        <taxon>Eukaryota</taxon>
        <taxon>Metazoa</taxon>
        <taxon>Ecdysozoa</taxon>
        <taxon>Arthropoda</taxon>
        <taxon>Hexapoda</taxon>
        <taxon>Insecta</taxon>
        <taxon>Pterygota</taxon>
        <taxon>Neoptera</taxon>
        <taxon>Endopterygota</taxon>
        <taxon>Hymenoptera</taxon>
        <taxon>Apocrita</taxon>
        <taxon>Aculeata</taxon>
        <taxon>Formicoidea</taxon>
        <taxon>Formicidae</taxon>
        <taxon>Myrmicinae</taxon>
        <taxon>Cardiocondyla</taxon>
    </lineage>
</organism>
<dbReference type="EMBL" id="JADYXP020000008">
    <property type="protein sequence ID" value="KAL0118557.1"/>
    <property type="molecule type" value="Genomic_DNA"/>
</dbReference>
<evidence type="ECO:0000313" key="2">
    <source>
        <dbReference type="Proteomes" id="UP001430953"/>
    </source>
</evidence>
<name>A0AAW2FX96_9HYME</name>
<gene>
    <name evidence="1" type="ORF">PUN28_009315</name>
</gene>
<comment type="caution">
    <text evidence="1">The sequence shown here is derived from an EMBL/GenBank/DDBJ whole genome shotgun (WGS) entry which is preliminary data.</text>
</comment>
<reference evidence="1 2" key="1">
    <citation type="submission" date="2023-03" db="EMBL/GenBank/DDBJ databases">
        <title>High recombination rates correlate with genetic variation in Cardiocondyla obscurior ants.</title>
        <authorList>
            <person name="Errbii M."/>
        </authorList>
    </citation>
    <scope>NUCLEOTIDE SEQUENCE [LARGE SCALE GENOMIC DNA]</scope>
    <source>
        <strain evidence="1">Alpha-2009</strain>
        <tissue evidence="1">Whole body</tissue>
    </source>
</reference>
<accession>A0AAW2FX96</accession>
<protein>
    <submittedName>
        <fullName evidence="1">Uncharacterized protein</fullName>
    </submittedName>
</protein>